<sequence length="289" mass="32644">MEQNKEKVSLIIEGGAMRGVFCAGVISTLLRQEIYLDYVIGVSSGSANGVNYVSRDLTRTKASFVDIAANPAFSGMKYLLNGQGYFNTKYIYEDAITTDIPFQFESFKQNPTSMKIVVTDMATAKPVYFDKEDIITSEELALKIRASSTVPLLMPPTQINGKYYLDGGIVDSLPIEKAIVDGNRKHVILLTRPRGYIKEKQRFNAIIRRHLRAYPEVIAAIEQRHIAYNRSMALIEQLEKENKAFVIAPDQLAIGRMERNVQRLDAYYQYAERAAERQLSGLYGFLSSR</sequence>
<dbReference type="PANTHER" id="PTHR14226">
    <property type="entry name" value="NEUROPATHY TARGET ESTERASE/SWISS CHEESE D.MELANOGASTER"/>
    <property type="match status" value="1"/>
</dbReference>
<feature type="short sequence motif" description="DGA/G" evidence="4">
    <location>
        <begin position="166"/>
        <end position="168"/>
    </location>
</feature>
<dbReference type="InterPro" id="IPR037483">
    <property type="entry name" value="YjjU-like"/>
</dbReference>
<keyword evidence="2 4" id="KW-0442">Lipid degradation</keyword>
<dbReference type="SUPFAM" id="SSF52151">
    <property type="entry name" value="FabD/lysophospholipase-like"/>
    <property type="match status" value="1"/>
</dbReference>
<evidence type="ECO:0000256" key="4">
    <source>
        <dbReference type="PROSITE-ProRule" id="PRU01161"/>
    </source>
</evidence>
<evidence type="ECO:0000313" key="6">
    <source>
        <dbReference type="EMBL" id="SLM50584.1"/>
    </source>
</evidence>
<keyword evidence="6" id="KW-0808">Transferase</keyword>
<dbReference type="GO" id="GO:0016740">
    <property type="term" value="F:transferase activity"/>
    <property type="evidence" value="ECO:0007669"/>
    <property type="project" value="UniProtKB-KW"/>
</dbReference>
<reference evidence="7" key="1">
    <citation type="submission" date="2016-04" db="EMBL/GenBank/DDBJ databases">
        <authorList>
            <person name="Strepis N."/>
        </authorList>
    </citation>
    <scope>NUCLEOTIDE SEQUENCE [LARGE SCALE GENOMIC DNA]</scope>
</reference>
<evidence type="ECO:0000256" key="3">
    <source>
        <dbReference type="ARBA" id="ARBA00023098"/>
    </source>
</evidence>
<keyword evidence="3 4" id="KW-0443">Lipid metabolism</keyword>
<dbReference type="Proteomes" id="UP000195985">
    <property type="component" value="Unassembled WGS sequence"/>
</dbReference>
<feature type="short sequence motif" description="GXSXG" evidence="4">
    <location>
        <begin position="41"/>
        <end position="45"/>
    </location>
</feature>
<dbReference type="InterPro" id="IPR002641">
    <property type="entry name" value="PNPLA_dom"/>
</dbReference>
<dbReference type="InterPro" id="IPR016035">
    <property type="entry name" value="Acyl_Trfase/lysoPLipase"/>
</dbReference>
<dbReference type="Gene3D" id="3.40.1090.10">
    <property type="entry name" value="Cytosolic phospholipase A2 catalytic domain"/>
    <property type="match status" value="2"/>
</dbReference>
<dbReference type="InterPro" id="IPR045943">
    <property type="entry name" value="DUF6363"/>
</dbReference>
<comment type="caution">
    <text evidence="4">Lacks conserved residue(s) required for the propagation of feature annotation.</text>
</comment>
<protein>
    <submittedName>
        <fullName evidence="6">Acyl transferase/acyl hydrolase/lysophospholipase</fullName>
    </submittedName>
</protein>
<name>A0A1W1IC42_9LACT</name>
<dbReference type="EMBL" id="FWEY01000001">
    <property type="protein sequence ID" value="SLM50584.1"/>
    <property type="molecule type" value="Genomic_DNA"/>
</dbReference>
<dbReference type="PANTHER" id="PTHR14226:SF25">
    <property type="entry name" value="PHOSPHOESTERASE"/>
    <property type="match status" value="1"/>
</dbReference>
<organism evidence="6 7">
    <name type="scientific">Trichococcus pasteurii</name>
    <dbReference type="NCBI Taxonomy" id="43064"/>
    <lineage>
        <taxon>Bacteria</taxon>
        <taxon>Bacillati</taxon>
        <taxon>Bacillota</taxon>
        <taxon>Bacilli</taxon>
        <taxon>Lactobacillales</taxon>
        <taxon>Carnobacteriaceae</taxon>
        <taxon>Trichococcus</taxon>
    </lineage>
</organism>
<gene>
    <name evidence="6" type="ORF">TPAS_256</name>
</gene>
<evidence type="ECO:0000259" key="5">
    <source>
        <dbReference type="PROSITE" id="PS51635"/>
    </source>
</evidence>
<feature type="active site" description="Proton acceptor" evidence="4">
    <location>
        <position position="166"/>
    </location>
</feature>
<accession>A0A1W1IC42</accession>
<dbReference type="RefSeq" id="WP_086941487.1">
    <property type="nucleotide sequence ID" value="NZ_FONM01000002.1"/>
</dbReference>
<dbReference type="CDD" id="cd07208">
    <property type="entry name" value="Pat_hypo_Ecoli_yjju_like"/>
    <property type="match status" value="1"/>
</dbReference>
<evidence type="ECO:0000256" key="2">
    <source>
        <dbReference type="ARBA" id="ARBA00022963"/>
    </source>
</evidence>
<keyword evidence="1 4" id="KW-0378">Hydrolase</keyword>
<keyword evidence="7" id="KW-1185">Reference proteome</keyword>
<dbReference type="Pfam" id="PF01734">
    <property type="entry name" value="Patatin"/>
    <property type="match status" value="1"/>
</dbReference>
<dbReference type="AlphaFoldDB" id="A0A1W1IC42"/>
<dbReference type="GO" id="GO:0016042">
    <property type="term" value="P:lipid catabolic process"/>
    <property type="evidence" value="ECO:0007669"/>
    <property type="project" value="UniProtKB-UniRule"/>
</dbReference>
<dbReference type="GO" id="GO:0016787">
    <property type="term" value="F:hydrolase activity"/>
    <property type="evidence" value="ECO:0007669"/>
    <property type="project" value="UniProtKB-UniRule"/>
</dbReference>
<dbReference type="PROSITE" id="PS51635">
    <property type="entry name" value="PNPLA"/>
    <property type="match status" value="1"/>
</dbReference>
<proteinExistence type="predicted"/>
<evidence type="ECO:0000313" key="7">
    <source>
        <dbReference type="Proteomes" id="UP000195985"/>
    </source>
</evidence>
<evidence type="ECO:0000256" key="1">
    <source>
        <dbReference type="ARBA" id="ARBA00022801"/>
    </source>
</evidence>
<dbReference type="Pfam" id="PF19890">
    <property type="entry name" value="DUF6363"/>
    <property type="match status" value="1"/>
</dbReference>
<dbReference type="OrthoDB" id="9802424at2"/>
<feature type="domain" description="PNPLA" evidence="5">
    <location>
        <begin position="10"/>
        <end position="179"/>
    </location>
</feature>
<feature type="active site" description="Nucleophile" evidence="4">
    <location>
        <position position="43"/>
    </location>
</feature>
<dbReference type="InterPro" id="IPR050301">
    <property type="entry name" value="NTE"/>
</dbReference>